<evidence type="ECO:0000313" key="2">
    <source>
        <dbReference type="EMBL" id="KAJ3736832.1"/>
    </source>
</evidence>
<accession>A0AA38N5E0</accession>
<evidence type="ECO:0000256" key="1">
    <source>
        <dbReference type="SAM" id="MobiDB-lite"/>
    </source>
</evidence>
<evidence type="ECO:0000313" key="3">
    <source>
        <dbReference type="Proteomes" id="UP001176059"/>
    </source>
</evidence>
<dbReference type="EMBL" id="JANVFO010000004">
    <property type="protein sequence ID" value="KAJ3736832.1"/>
    <property type="molecule type" value="Genomic_DNA"/>
</dbReference>
<name>A0AA38N5E0_9AGAR</name>
<feature type="compositionally biased region" description="Basic and acidic residues" evidence="1">
    <location>
        <begin position="124"/>
        <end position="133"/>
    </location>
</feature>
<feature type="compositionally biased region" description="Polar residues" evidence="1">
    <location>
        <begin position="151"/>
        <end position="160"/>
    </location>
</feature>
<sequence length="333" mass="36190">MSNEHGHVVTRAYKELAEKEAQAKSAIALIEDQCALDQAQHQSLRPDLINFIKDNESFDSSELFNSVDCQDVNISEHYTGSEYVSSHGTSELDDLSFKDPARGFPDSDSDFDYKTELEKLKTARREAKGKADKSATAGAKKQAQKSAVRDSVSSARTEPPTNAVDIIKGGSTTIKRARDSTSTTINIATKRPRTEIGGLRDNVRAILQASTATLKPKKSNIDSDGGVAQGDFNCEDRLSLSGSATAGKPNSHLSSRCVDVQAVISLVPANVSIINIKEHSTSITSKRTSVSKATLPISSTLDLRKWDTEFMPYVTIMLPGFHIELPTLDMDLV</sequence>
<proteinExistence type="predicted"/>
<keyword evidence="3" id="KW-1185">Reference proteome</keyword>
<reference evidence="2" key="1">
    <citation type="submission" date="2022-08" db="EMBL/GenBank/DDBJ databases">
        <authorList>
            <consortium name="DOE Joint Genome Institute"/>
            <person name="Min B."/>
            <person name="Sierra-Patev S."/>
            <person name="Naranjo-Ortiz M."/>
            <person name="Looney B."/>
            <person name="Konkel Z."/>
            <person name="Slot J.C."/>
            <person name="Sakamoto Y."/>
            <person name="Steenwyk J.L."/>
            <person name="Rokas A."/>
            <person name="Carro J."/>
            <person name="Camarero S."/>
            <person name="Ferreira P."/>
            <person name="Molpeceres G."/>
            <person name="Ruiz-duenas F.J."/>
            <person name="Serrano A."/>
            <person name="Henrissat B."/>
            <person name="Drula E."/>
            <person name="Hughes K.W."/>
            <person name="Mata J.L."/>
            <person name="Ishikawa N.K."/>
            <person name="Vargas-Isla R."/>
            <person name="Ushijima S."/>
            <person name="Smith C.A."/>
            <person name="Ahrendt S."/>
            <person name="Andreopoulos W."/>
            <person name="He G."/>
            <person name="LaButti K."/>
            <person name="Lipzen A."/>
            <person name="Ng V."/>
            <person name="Riley R."/>
            <person name="Sandor L."/>
            <person name="Barry K."/>
            <person name="Martinez A.T."/>
            <person name="Xiao Y."/>
            <person name="Gibbons J.G."/>
            <person name="Terashima K."/>
            <person name="Hibbett D.S."/>
            <person name="Grigoriev I.V."/>
        </authorList>
    </citation>
    <scope>NUCLEOTIDE SEQUENCE</scope>
    <source>
        <strain evidence="2">ET3784</strain>
    </source>
</reference>
<feature type="region of interest" description="Disordered" evidence="1">
    <location>
        <begin position="124"/>
        <end position="166"/>
    </location>
</feature>
<dbReference type="AlphaFoldDB" id="A0AA38N5E0"/>
<dbReference type="Proteomes" id="UP001176059">
    <property type="component" value="Unassembled WGS sequence"/>
</dbReference>
<comment type="caution">
    <text evidence="2">The sequence shown here is derived from an EMBL/GenBank/DDBJ whole genome shotgun (WGS) entry which is preliminary data.</text>
</comment>
<reference evidence="2" key="2">
    <citation type="journal article" date="2023" name="Proc. Natl. Acad. Sci. U.S.A.">
        <title>A global phylogenomic analysis of the shiitake genus Lentinula.</title>
        <authorList>
            <person name="Sierra-Patev S."/>
            <person name="Min B."/>
            <person name="Naranjo-Ortiz M."/>
            <person name="Looney B."/>
            <person name="Konkel Z."/>
            <person name="Slot J.C."/>
            <person name="Sakamoto Y."/>
            <person name="Steenwyk J.L."/>
            <person name="Rokas A."/>
            <person name="Carro J."/>
            <person name="Camarero S."/>
            <person name="Ferreira P."/>
            <person name="Molpeceres G."/>
            <person name="Ruiz-Duenas F.J."/>
            <person name="Serrano A."/>
            <person name="Henrissat B."/>
            <person name="Drula E."/>
            <person name="Hughes K.W."/>
            <person name="Mata J.L."/>
            <person name="Ishikawa N.K."/>
            <person name="Vargas-Isla R."/>
            <person name="Ushijima S."/>
            <person name="Smith C.A."/>
            <person name="Donoghue J."/>
            <person name="Ahrendt S."/>
            <person name="Andreopoulos W."/>
            <person name="He G."/>
            <person name="LaButti K."/>
            <person name="Lipzen A."/>
            <person name="Ng V."/>
            <person name="Riley R."/>
            <person name="Sandor L."/>
            <person name="Barry K."/>
            <person name="Martinez A.T."/>
            <person name="Xiao Y."/>
            <person name="Gibbons J.G."/>
            <person name="Terashima K."/>
            <person name="Grigoriev I.V."/>
            <person name="Hibbett D."/>
        </authorList>
    </citation>
    <scope>NUCLEOTIDE SEQUENCE</scope>
    <source>
        <strain evidence="2">ET3784</strain>
    </source>
</reference>
<protein>
    <submittedName>
        <fullName evidence="2">Uncharacterized protein</fullName>
    </submittedName>
</protein>
<organism evidence="2 3">
    <name type="scientific">Lentinula guzmanii</name>
    <dbReference type="NCBI Taxonomy" id="2804957"/>
    <lineage>
        <taxon>Eukaryota</taxon>
        <taxon>Fungi</taxon>
        <taxon>Dikarya</taxon>
        <taxon>Basidiomycota</taxon>
        <taxon>Agaricomycotina</taxon>
        <taxon>Agaricomycetes</taxon>
        <taxon>Agaricomycetidae</taxon>
        <taxon>Agaricales</taxon>
        <taxon>Marasmiineae</taxon>
        <taxon>Omphalotaceae</taxon>
        <taxon>Lentinula</taxon>
    </lineage>
</organism>
<gene>
    <name evidence="2" type="ORF">DFJ43DRAFT_1149944</name>
</gene>